<feature type="transmembrane region" description="Helical" evidence="1">
    <location>
        <begin position="29"/>
        <end position="50"/>
    </location>
</feature>
<dbReference type="EMBL" id="JANKAS010000015">
    <property type="protein sequence ID" value="MCR1899885.1"/>
    <property type="molecule type" value="Genomic_DNA"/>
</dbReference>
<name>A0AAE3HI87_9FIRM</name>
<keyword evidence="1" id="KW-0472">Membrane</keyword>
<evidence type="ECO:0000313" key="3">
    <source>
        <dbReference type="Proteomes" id="UP001205748"/>
    </source>
</evidence>
<protein>
    <submittedName>
        <fullName evidence="2">(2Fe-2S) ferredoxin domain-containing protein</fullName>
    </submittedName>
</protein>
<dbReference type="CDD" id="cd02980">
    <property type="entry name" value="TRX_Fd_family"/>
    <property type="match status" value="1"/>
</dbReference>
<dbReference type="RefSeq" id="WP_257532662.1">
    <property type="nucleotide sequence ID" value="NZ_JANKAS010000015.1"/>
</dbReference>
<keyword evidence="1" id="KW-1133">Transmembrane helix</keyword>
<evidence type="ECO:0000313" key="2">
    <source>
        <dbReference type="EMBL" id="MCR1899885.1"/>
    </source>
</evidence>
<evidence type="ECO:0000256" key="1">
    <source>
        <dbReference type="SAM" id="Phobius"/>
    </source>
</evidence>
<keyword evidence="3" id="KW-1185">Reference proteome</keyword>
<dbReference type="Proteomes" id="UP001205748">
    <property type="component" value="Unassembled WGS sequence"/>
</dbReference>
<reference evidence="2" key="1">
    <citation type="submission" date="2022-07" db="EMBL/GenBank/DDBJ databases">
        <title>Enhanced cultured diversity of the mouse gut microbiota enables custom-made synthetic communities.</title>
        <authorList>
            <person name="Afrizal A."/>
        </authorList>
    </citation>
    <scope>NUCLEOTIDE SEQUENCE</scope>
    <source>
        <strain evidence="2">DSM 28593</strain>
    </source>
</reference>
<dbReference type="SUPFAM" id="SSF52833">
    <property type="entry name" value="Thioredoxin-like"/>
    <property type="match status" value="1"/>
</dbReference>
<proteinExistence type="predicted"/>
<dbReference type="InterPro" id="IPR036249">
    <property type="entry name" value="Thioredoxin-like_sf"/>
</dbReference>
<gene>
    <name evidence="2" type="ORF">NSA47_12975</name>
</gene>
<sequence length="132" mass="14639">MKSLKELEEIRKKTLENINLRKGREGYRVVVGMATCGIAAGARLVLMAIMDEIKNLELTNVTVAQTGCIGACRLEPIVEVYSPEGEKVTYIKMDPQKAKAMVESHIKSGKVIDEYTMTVIEGKIIDPVIKED</sequence>
<accession>A0AAE3HI87</accession>
<organism evidence="2 3">
    <name type="scientific">Irregularibacter muris</name>
    <dbReference type="NCBI Taxonomy" id="1796619"/>
    <lineage>
        <taxon>Bacteria</taxon>
        <taxon>Bacillati</taxon>
        <taxon>Bacillota</taxon>
        <taxon>Clostridia</taxon>
        <taxon>Eubacteriales</taxon>
        <taxon>Eubacteriaceae</taxon>
        <taxon>Irregularibacter</taxon>
    </lineage>
</organism>
<keyword evidence="1" id="KW-0812">Transmembrane</keyword>
<dbReference type="AlphaFoldDB" id="A0AAE3HI87"/>
<comment type="caution">
    <text evidence="2">The sequence shown here is derived from an EMBL/GenBank/DDBJ whole genome shotgun (WGS) entry which is preliminary data.</text>
</comment>
<dbReference type="Gene3D" id="3.40.30.10">
    <property type="entry name" value="Glutaredoxin"/>
    <property type="match status" value="1"/>
</dbReference>